<dbReference type="HOGENOM" id="CLU_813945_0_0_1"/>
<feature type="region of interest" description="Disordered" evidence="1">
    <location>
        <begin position="1"/>
        <end position="38"/>
    </location>
</feature>
<accession>S3CP80</accession>
<dbReference type="Proteomes" id="UP000016922">
    <property type="component" value="Unassembled WGS sequence"/>
</dbReference>
<protein>
    <submittedName>
        <fullName evidence="2">Uncharacterized protein</fullName>
    </submittedName>
</protein>
<dbReference type="RefSeq" id="XP_008084874.1">
    <property type="nucleotide sequence ID" value="XM_008086683.1"/>
</dbReference>
<reference evidence="2 3" key="1">
    <citation type="journal article" date="2013" name="BMC Genomics">
        <title>Genomics-driven discovery of the pneumocandin biosynthetic gene cluster in the fungus Glarea lozoyensis.</title>
        <authorList>
            <person name="Chen L."/>
            <person name="Yue Q."/>
            <person name="Zhang X."/>
            <person name="Xiang M."/>
            <person name="Wang C."/>
            <person name="Li S."/>
            <person name="Che Y."/>
            <person name="Ortiz-Lopez F.J."/>
            <person name="Bills G.F."/>
            <person name="Liu X."/>
            <person name="An Z."/>
        </authorList>
    </citation>
    <scope>NUCLEOTIDE SEQUENCE [LARGE SCALE GENOMIC DNA]</scope>
    <source>
        <strain evidence="3">ATCC 20868 / MF5171</strain>
    </source>
</reference>
<gene>
    <name evidence="2" type="ORF">GLAREA_04306</name>
</gene>
<evidence type="ECO:0000256" key="1">
    <source>
        <dbReference type="SAM" id="MobiDB-lite"/>
    </source>
</evidence>
<dbReference type="KEGG" id="glz:GLAREA_04306"/>
<name>S3CP80_GLAL2</name>
<dbReference type="EMBL" id="KE145369">
    <property type="protein sequence ID" value="EPE27515.1"/>
    <property type="molecule type" value="Genomic_DNA"/>
</dbReference>
<keyword evidence="3" id="KW-1185">Reference proteome</keyword>
<evidence type="ECO:0000313" key="2">
    <source>
        <dbReference type="EMBL" id="EPE27515.1"/>
    </source>
</evidence>
<feature type="compositionally biased region" description="Pro residues" evidence="1">
    <location>
        <begin position="12"/>
        <end position="26"/>
    </location>
</feature>
<sequence>MSSGLRRRRGTSPPPQTLSEKPPPPQNQRFSEKRTPRQKKIFFSKVASPQARSNLPTRNALVKFDWKSTRKMTRCQVFAIRQKHLFSQTEDPFSDLYQLIDYSDIRVLGTQSSNPFPAHSISLDEVGTKIYACSISEERTTNLTFFYPGLSNRGLDWQQAKWYDVVSHGWEAKRADKLQNIVSGLRASLKEPKCRDTSKAPSSKIFNASVNSILGWERNRNREAEVATFPLRPSLSTTAGYQGMAFGQNVPESERLNHYYLAFRNTEIGKRFVAMESESIIGLGELDTRKAFAVGWCAYTHSGNFTGVTGVLRRSALLRNRISVIYENMCKIENTIEAKFGADTKVAYSLSVSEASDLQKKRLSYERAIATYYEWNKTLSMLEDPKHEELNYWFFR</sequence>
<dbReference type="GeneID" id="19463361"/>
<dbReference type="AlphaFoldDB" id="S3CP80"/>
<feature type="compositionally biased region" description="Basic residues" evidence="1">
    <location>
        <begin position="1"/>
        <end position="10"/>
    </location>
</feature>
<evidence type="ECO:0000313" key="3">
    <source>
        <dbReference type="Proteomes" id="UP000016922"/>
    </source>
</evidence>
<organism evidence="2 3">
    <name type="scientific">Glarea lozoyensis (strain ATCC 20868 / MF5171)</name>
    <dbReference type="NCBI Taxonomy" id="1116229"/>
    <lineage>
        <taxon>Eukaryota</taxon>
        <taxon>Fungi</taxon>
        <taxon>Dikarya</taxon>
        <taxon>Ascomycota</taxon>
        <taxon>Pezizomycotina</taxon>
        <taxon>Leotiomycetes</taxon>
        <taxon>Helotiales</taxon>
        <taxon>Helotiaceae</taxon>
        <taxon>Glarea</taxon>
    </lineage>
</organism>
<proteinExistence type="predicted"/>